<dbReference type="PANTHER" id="PTHR15208:SF2">
    <property type="entry name" value="RECEPTOR-BINDING CANCER ANTIGEN EXPRESSED ON SISO CELLS"/>
    <property type="match status" value="1"/>
</dbReference>
<feature type="region of interest" description="Disordered" evidence="1">
    <location>
        <begin position="207"/>
        <end position="244"/>
    </location>
</feature>
<dbReference type="AlphaFoldDB" id="A0AAN9AQY4"/>
<reference evidence="2 3" key="1">
    <citation type="submission" date="2024-02" db="EMBL/GenBank/DDBJ databases">
        <title>Chromosome-scale genome assembly of the rough periwinkle Littorina saxatilis.</title>
        <authorList>
            <person name="De Jode A."/>
            <person name="Faria R."/>
            <person name="Formenti G."/>
            <person name="Sims Y."/>
            <person name="Smith T.P."/>
            <person name="Tracey A."/>
            <person name="Wood J.M.D."/>
            <person name="Zagrodzka Z.B."/>
            <person name="Johannesson K."/>
            <person name="Butlin R.K."/>
            <person name="Leder E.H."/>
        </authorList>
    </citation>
    <scope>NUCLEOTIDE SEQUENCE [LARGE SCALE GENOMIC DNA]</scope>
    <source>
        <strain evidence="2">Snail1</strain>
        <tissue evidence="2">Muscle</tissue>
    </source>
</reference>
<protein>
    <recommendedName>
        <fullName evidence="4">Receptor-binding cancer antigen expressed on SiSo cells</fullName>
    </recommendedName>
</protein>
<evidence type="ECO:0000313" key="3">
    <source>
        <dbReference type="Proteomes" id="UP001374579"/>
    </source>
</evidence>
<dbReference type="EMBL" id="JBAMIC010000022">
    <property type="protein sequence ID" value="KAK7091545.1"/>
    <property type="molecule type" value="Genomic_DNA"/>
</dbReference>
<dbReference type="PIRSF" id="PIRSF034247">
    <property type="entry name" value="RCAS1"/>
    <property type="match status" value="1"/>
</dbReference>
<keyword evidence="3" id="KW-1185">Reference proteome</keyword>
<dbReference type="GO" id="GO:0030141">
    <property type="term" value="C:secretory granule"/>
    <property type="evidence" value="ECO:0007669"/>
    <property type="project" value="TreeGrafter"/>
</dbReference>
<evidence type="ECO:0000256" key="1">
    <source>
        <dbReference type="SAM" id="MobiDB-lite"/>
    </source>
</evidence>
<feature type="region of interest" description="Disordered" evidence="1">
    <location>
        <begin position="168"/>
        <end position="192"/>
    </location>
</feature>
<evidence type="ECO:0008006" key="4">
    <source>
        <dbReference type="Google" id="ProtNLM"/>
    </source>
</evidence>
<dbReference type="InterPro" id="IPR017025">
    <property type="entry name" value="Cancer-assoc_antigen_RCAS1"/>
</dbReference>
<dbReference type="Proteomes" id="UP001374579">
    <property type="component" value="Unassembled WGS sequence"/>
</dbReference>
<feature type="compositionally biased region" description="Basic and acidic residues" evidence="1">
    <location>
        <begin position="207"/>
        <end position="237"/>
    </location>
</feature>
<accession>A0AAN9AQY4</accession>
<gene>
    <name evidence="2" type="ORF">V1264_009211</name>
</gene>
<organism evidence="2 3">
    <name type="scientific">Littorina saxatilis</name>
    <dbReference type="NCBI Taxonomy" id="31220"/>
    <lineage>
        <taxon>Eukaryota</taxon>
        <taxon>Metazoa</taxon>
        <taxon>Spiralia</taxon>
        <taxon>Lophotrochozoa</taxon>
        <taxon>Mollusca</taxon>
        <taxon>Gastropoda</taxon>
        <taxon>Caenogastropoda</taxon>
        <taxon>Littorinimorpha</taxon>
        <taxon>Littorinoidea</taxon>
        <taxon>Littorinidae</taxon>
        <taxon>Littorina</taxon>
    </lineage>
</organism>
<dbReference type="PANTHER" id="PTHR15208">
    <property type="entry name" value="RECEPTOR-BINDING CANCER ANTIGEN EXPRESSED ON SISO CELLS CANCER ASSOCIATED SURFACE ANTIGEN RCAS1 ESTROGEN RECEPTOR-BINDING FRAGMENT- ASSOCIATED GENE 9 PROTEIN"/>
    <property type="match status" value="1"/>
</dbReference>
<sequence length="244" mass="27582">MIKVVFNIIKSIFSLIFSIFRPLKRLWCRRLKVSEMDPGVPTTVSTHSLSIEMPVSLDSAEAEDIEMESWDAWDTNQSQSAQAQQYSQSNVPYYQNEGIPGGMLQHTANQYIRGRKPEPEGDPEPEPDYFRDMTPEVKRPAKILLKKKDNGAVNPAAISTRLSASEVAPPVGSELESWEDPGAVESSWGEEVNEDLSWEAEAALKEKRRAERENRAVEQQKKKLQRDAMRGLKKDHSQLAVKIS</sequence>
<comment type="caution">
    <text evidence="2">The sequence shown here is derived from an EMBL/GenBank/DDBJ whole genome shotgun (WGS) entry which is preliminary data.</text>
</comment>
<feature type="region of interest" description="Disordered" evidence="1">
    <location>
        <begin position="113"/>
        <end position="132"/>
    </location>
</feature>
<name>A0AAN9AQY4_9CAEN</name>
<evidence type="ECO:0000313" key="2">
    <source>
        <dbReference type="EMBL" id="KAK7091545.1"/>
    </source>
</evidence>
<proteinExistence type="predicted"/>